<dbReference type="InterPro" id="IPR001478">
    <property type="entry name" value="PDZ"/>
</dbReference>
<dbReference type="InterPro" id="IPR036034">
    <property type="entry name" value="PDZ_sf"/>
</dbReference>
<dbReference type="SUPFAM" id="SSF101288">
    <property type="entry name" value="L27 domain"/>
    <property type="match status" value="1"/>
</dbReference>
<feature type="non-terminal residue" evidence="3">
    <location>
        <position position="227"/>
    </location>
</feature>
<dbReference type="InterPro" id="IPR050716">
    <property type="entry name" value="MAGUK"/>
</dbReference>
<protein>
    <submittedName>
        <fullName evidence="3">MAGUK p55 subfamily member 6</fullName>
    </submittedName>
</protein>
<feature type="domain" description="L27" evidence="2">
    <location>
        <begin position="8"/>
        <end position="58"/>
    </location>
</feature>
<dbReference type="Pfam" id="PF00595">
    <property type="entry name" value="PDZ"/>
    <property type="match status" value="1"/>
</dbReference>
<dbReference type="InterPro" id="IPR014775">
    <property type="entry name" value="L27_C"/>
</dbReference>
<feature type="domain" description="PDZ" evidence="1">
    <location>
        <begin position="140"/>
        <end position="219"/>
    </location>
</feature>
<evidence type="ECO:0000313" key="4">
    <source>
        <dbReference type="Proteomes" id="UP001444071"/>
    </source>
</evidence>
<evidence type="ECO:0000259" key="2">
    <source>
        <dbReference type="PROSITE" id="PS51022"/>
    </source>
</evidence>
<dbReference type="InterPro" id="IPR004172">
    <property type="entry name" value="L27_dom"/>
</dbReference>
<dbReference type="PROSITE" id="PS51022">
    <property type="entry name" value="L27"/>
    <property type="match status" value="2"/>
</dbReference>
<dbReference type="InterPro" id="IPR036892">
    <property type="entry name" value="L27_dom_sf"/>
</dbReference>
<dbReference type="Pfam" id="PF02828">
    <property type="entry name" value="L27"/>
    <property type="match status" value="2"/>
</dbReference>
<dbReference type="PANTHER" id="PTHR23122">
    <property type="entry name" value="MEMBRANE-ASSOCIATED GUANYLATE KINASE MAGUK"/>
    <property type="match status" value="1"/>
</dbReference>
<evidence type="ECO:0000259" key="1">
    <source>
        <dbReference type="PROSITE" id="PS50106"/>
    </source>
</evidence>
<reference evidence="3 4" key="1">
    <citation type="submission" date="2021-06" db="EMBL/GenBank/DDBJ databases">
        <authorList>
            <person name="Palmer J.M."/>
        </authorList>
    </citation>
    <scope>NUCLEOTIDE SEQUENCE [LARGE SCALE GENOMIC DNA]</scope>
    <source>
        <strain evidence="3 4">XR_2019</strain>
        <tissue evidence="3">Muscle</tissue>
    </source>
</reference>
<feature type="domain" description="L27" evidence="2">
    <location>
        <begin position="60"/>
        <end position="118"/>
    </location>
</feature>
<dbReference type="EMBL" id="JAHRIM010042334">
    <property type="protein sequence ID" value="MEQ2267507.1"/>
    <property type="molecule type" value="Genomic_DNA"/>
</dbReference>
<comment type="caution">
    <text evidence="3">The sequence shown here is derived from an EMBL/GenBank/DDBJ whole genome shotgun (WGS) entry which is preliminary data.</text>
</comment>
<evidence type="ECO:0000313" key="3">
    <source>
        <dbReference type="EMBL" id="MEQ2267507.1"/>
    </source>
</evidence>
<dbReference type="CDD" id="cd10832">
    <property type="entry name" value="PDZ_MPP6-MPP2-like"/>
    <property type="match status" value="1"/>
</dbReference>
<keyword evidence="4" id="KW-1185">Reference proteome</keyword>
<proteinExistence type="predicted"/>
<dbReference type="SMART" id="SM00228">
    <property type="entry name" value="PDZ"/>
    <property type="match status" value="1"/>
</dbReference>
<gene>
    <name evidence="3" type="primary">MPP6_1</name>
    <name evidence="3" type="ORF">XENORESO_006803</name>
</gene>
<dbReference type="Gene3D" id="2.30.42.10">
    <property type="match status" value="1"/>
</dbReference>
<dbReference type="SMART" id="SM00569">
    <property type="entry name" value="L27"/>
    <property type="match status" value="2"/>
</dbReference>
<organism evidence="3 4">
    <name type="scientific">Xenotaenia resolanae</name>
    <dbReference type="NCBI Taxonomy" id="208358"/>
    <lineage>
        <taxon>Eukaryota</taxon>
        <taxon>Metazoa</taxon>
        <taxon>Chordata</taxon>
        <taxon>Craniata</taxon>
        <taxon>Vertebrata</taxon>
        <taxon>Euteleostomi</taxon>
        <taxon>Actinopterygii</taxon>
        <taxon>Neopterygii</taxon>
        <taxon>Teleostei</taxon>
        <taxon>Neoteleostei</taxon>
        <taxon>Acanthomorphata</taxon>
        <taxon>Ovalentaria</taxon>
        <taxon>Atherinomorphae</taxon>
        <taxon>Cyprinodontiformes</taxon>
        <taxon>Goodeidae</taxon>
        <taxon>Xenotaenia</taxon>
    </lineage>
</organism>
<dbReference type="Gene3D" id="1.10.287.650">
    <property type="entry name" value="L27 domain"/>
    <property type="match status" value="1"/>
</dbReference>
<accession>A0ABV0WEW6</accession>
<dbReference type="Proteomes" id="UP001444071">
    <property type="component" value="Unassembled WGS sequence"/>
</dbReference>
<name>A0ABV0WEW6_9TELE</name>
<dbReference type="PROSITE" id="PS50106">
    <property type="entry name" value="PDZ"/>
    <property type="match status" value="1"/>
</dbReference>
<dbReference type="SUPFAM" id="SSF50156">
    <property type="entry name" value="PDZ domain-like"/>
    <property type="match status" value="1"/>
</dbReference>
<sequence>MTVANAKSGSAMQQVLDNLKDMPSGTGAKDIDLIFLKGIMESPIVRSLAKAHERLEEVKLKAVGDDNVQLVREILDSLNNLEEQDSAAAELARILQEPHFKSLIEAHDKVAAKSYEMSNATADSNFLSSSSLMPADAVRMIGVQKKVGEPLGVTFRVVNGEMVITRILHGSSIDRQGMLHTGDVIREVNGQEVGSNPQELQELLRNCSGSVTLKVLPSYKDTPAPPQ</sequence>